<reference evidence="1 2" key="1">
    <citation type="journal article" date="2019" name="Commun. Biol.">
        <title>The bagworm genome reveals a unique fibroin gene that provides high tensile strength.</title>
        <authorList>
            <person name="Kono N."/>
            <person name="Nakamura H."/>
            <person name="Ohtoshi R."/>
            <person name="Tomita M."/>
            <person name="Numata K."/>
            <person name="Arakawa K."/>
        </authorList>
    </citation>
    <scope>NUCLEOTIDE SEQUENCE [LARGE SCALE GENOMIC DNA]</scope>
</reference>
<dbReference type="Proteomes" id="UP000299102">
    <property type="component" value="Unassembled WGS sequence"/>
</dbReference>
<sequence length="116" mass="12916">MTSALPVSWGDIEYLVEGRLMERGVGHLNSHSRDEIQLRKLPLHVCILSSISNVGASVQDSKSNPVELKLKFSRFGSEVIEGEDASMLSRARGRVSLFWDTTRDEVGPHPGGRDRR</sequence>
<evidence type="ECO:0000313" key="1">
    <source>
        <dbReference type="EMBL" id="GBP58509.1"/>
    </source>
</evidence>
<dbReference type="AlphaFoldDB" id="A0A4C1X827"/>
<accession>A0A4C1X827</accession>
<evidence type="ECO:0000313" key="2">
    <source>
        <dbReference type="Proteomes" id="UP000299102"/>
    </source>
</evidence>
<protein>
    <submittedName>
        <fullName evidence="1">Uncharacterized protein</fullName>
    </submittedName>
</protein>
<organism evidence="1 2">
    <name type="scientific">Eumeta variegata</name>
    <name type="common">Bagworm moth</name>
    <name type="synonym">Eumeta japonica</name>
    <dbReference type="NCBI Taxonomy" id="151549"/>
    <lineage>
        <taxon>Eukaryota</taxon>
        <taxon>Metazoa</taxon>
        <taxon>Ecdysozoa</taxon>
        <taxon>Arthropoda</taxon>
        <taxon>Hexapoda</taxon>
        <taxon>Insecta</taxon>
        <taxon>Pterygota</taxon>
        <taxon>Neoptera</taxon>
        <taxon>Endopterygota</taxon>
        <taxon>Lepidoptera</taxon>
        <taxon>Glossata</taxon>
        <taxon>Ditrysia</taxon>
        <taxon>Tineoidea</taxon>
        <taxon>Psychidae</taxon>
        <taxon>Oiketicinae</taxon>
        <taxon>Eumeta</taxon>
    </lineage>
</organism>
<gene>
    <name evidence="1" type="ORF">EVAR_33859_1</name>
</gene>
<dbReference type="EMBL" id="BGZK01000737">
    <property type="protein sequence ID" value="GBP58509.1"/>
    <property type="molecule type" value="Genomic_DNA"/>
</dbReference>
<proteinExistence type="predicted"/>
<keyword evidence="2" id="KW-1185">Reference proteome</keyword>
<comment type="caution">
    <text evidence="1">The sequence shown here is derived from an EMBL/GenBank/DDBJ whole genome shotgun (WGS) entry which is preliminary data.</text>
</comment>
<name>A0A4C1X827_EUMVA</name>